<keyword evidence="4" id="KW-1185">Reference proteome</keyword>
<dbReference type="Proteomes" id="UP000238937">
    <property type="component" value="Unassembled WGS sequence"/>
</dbReference>
<keyword evidence="1" id="KW-0812">Transmembrane</keyword>
<proteinExistence type="predicted"/>
<sequence length="482" mass="54346">MSTQKLATQYRADDKRLSLGCFLWMLAILSIPAALVGNWGWNYLNSNGTALIALDANSGKYLWSSAIDNDLARLQPLVVARDRVFVRVGKNPIDPSDDRSSYRRYRIEAFSTSSGQKLRSFNPPELGGHLNNSPRNLPPMLVDRNRLWLNMTSDRQIVAAKNDGKEMRNNPALGNIRQGKVLNIDTQTGKLNWSVDRIWSIEQLRYNGIVTNDSNTAILRISPTLDISVEAYNSDTGQRIWETQVATITAKAASPLFHRYRLLANSETIFLFDTSTKQLSGYSWDTGKAKPPILTKTGSGLSRSLRNRLSIHDRTIYSLNNDATISALDLNTGTQRWEISPPKSSTSCPFLHSMTAERSGIYLLCLNYRQANETKSTIISIDRQTGKTIWYRQYSHRVGSGWGGSDLISNSKTVYGILQNRDNNGSMSWEDAVVAIANTDGKQRWQWQSNFRLYEDTIAVDEERFFAIASVPRWRLLFGAID</sequence>
<keyword evidence="1" id="KW-1133">Transmembrane helix</keyword>
<evidence type="ECO:0000256" key="1">
    <source>
        <dbReference type="SAM" id="Phobius"/>
    </source>
</evidence>
<dbReference type="Gene3D" id="2.130.10.10">
    <property type="entry name" value="YVTN repeat-like/Quinoprotein amine dehydrogenase"/>
    <property type="match status" value="2"/>
</dbReference>
<dbReference type="Pfam" id="PF13360">
    <property type="entry name" value="PQQ_2"/>
    <property type="match status" value="1"/>
</dbReference>
<keyword evidence="1" id="KW-0472">Membrane</keyword>
<feature type="domain" description="Pyrrolo-quinoline quinone repeat" evidence="2">
    <location>
        <begin position="178"/>
        <end position="338"/>
    </location>
</feature>
<protein>
    <recommendedName>
        <fullName evidence="2">Pyrrolo-quinoline quinone repeat domain-containing protein</fullName>
    </recommendedName>
</protein>
<name>A0A2T1GFN7_9CYAN</name>
<dbReference type="OrthoDB" id="7012117at2"/>
<comment type="caution">
    <text evidence="3">The sequence shown here is derived from an EMBL/GenBank/DDBJ whole genome shotgun (WGS) entry which is preliminary data.</text>
</comment>
<evidence type="ECO:0000313" key="4">
    <source>
        <dbReference type="Proteomes" id="UP000238937"/>
    </source>
</evidence>
<dbReference type="PANTHER" id="PTHR34512:SF30">
    <property type="entry name" value="OUTER MEMBRANE PROTEIN ASSEMBLY FACTOR BAMB"/>
    <property type="match status" value="1"/>
</dbReference>
<evidence type="ECO:0000259" key="2">
    <source>
        <dbReference type="Pfam" id="PF13360"/>
    </source>
</evidence>
<dbReference type="RefSeq" id="WP_106304593.1">
    <property type="nucleotide sequence ID" value="NZ_PVWO01000126.1"/>
</dbReference>
<dbReference type="AlphaFoldDB" id="A0A2T1GFN7"/>
<dbReference type="InterPro" id="IPR011047">
    <property type="entry name" value="Quinoprotein_ADH-like_sf"/>
</dbReference>
<gene>
    <name evidence="3" type="ORF">C7B77_11885</name>
</gene>
<evidence type="ECO:0000313" key="3">
    <source>
        <dbReference type="EMBL" id="PSB56433.1"/>
    </source>
</evidence>
<dbReference type="EMBL" id="PVWO01000126">
    <property type="protein sequence ID" value="PSB56433.1"/>
    <property type="molecule type" value="Genomic_DNA"/>
</dbReference>
<dbReference type="InterPro" id="IPR002372">
    <property type="entry name" value="PQQ_rpt_dom"/>
</dbReference>
<accession>A0A2T1GFN7</accession>
<reference evidence="3 4" key="1">
    <citation type="submission" date="2018-03" db="EMBL/GenBank/DDBJ databases">
        <title>The ancient ancestry and fast evolution of plastids.</title>
        <authorList>
            <person name="Moore K.R."/>
            <person name="Magnabosco C."/>
            <person name="Momper L."/>
            <person name="Gold D.A."/>
            <person name="Bosak T."/>
            <person name="Fournier G.P."/>
        </authorList>
    </citation>
    <scope>NUCLEOTIDE SEQUENCE [LARGE SCALE GENOMIC DNA]</scope>
    <source>
        <strain evidence="3 4">CCALA 037</strain>
    </source>
</reference>
<dbReference type="PANTHER" id="PTHR34512">
    <property type="entry name" value="CELL SURFACE PROTEIN"/>
    <property type="match status" value="1"/>
</dbReference>
<dbReference type="SUPFAM" id="SSF50998">
    <property type="entry name" value="Quinoprotein alcohol dehydrogenase-like"/>
    <property type="match status" value="2"/>
</dbReference>
<organism evidence="3 4">
    <name type="scientific">Chamaesiphon polymorphus CCALA 037</name>
    <dbReference type="NCBI Taxonomy" id="2107692"/>
    <lineage>
        <taxon>Bacteria</taxon>
        <taxon>Bacillati</taxon>
        <taxon>Cyanobacteriota</taxon>
        <taxon>Cyanophyceae</taxon>
        <taxon>Gomontiellales</taxon>
        <taxon>Chamaesiphonaceae</taxon>
        <taxon>Chamaesiphon</taxon>
    </lineage>
</organism>
<dbReference type="InterPro" id="IPR015943">
    <property type="entry name" value="WD40/YVTN_repeat-like_dom_sf"/>
</dbReference>
<feature type="transmembrane region" description="Helical" evidence="1">
    <location>
        <begin position="21"/>
        <end position="41"/>
    </location>
</feature>